<feature type="compositionally biased region" description="Polar residues" evidence="1">
    <location>
        <begin position="106"/>
        <end position="116"/>
    </location>
</feature>
<protein>
    <recommendedName>
        <fullName evidence="2">C2H2-type domain-containing protein</fullName>
    </recommendedName>
</protein>
<dbReference type="RefSeq" id="XP_024735679.1">
    <property type="nucleotide sequence ID" value="XM_024872664.1"/>
</dbReference>
<keyword evidence="4" id="KW-1185">Reference proteome</keyword>
<evidence type="ECO:0000259" key="2">
    <source>
        <dbReference type="PROSITE" id="PS00028"/>
    </source>
</evidence>
<dbReference type="InParanoid" id="A0A2J6T6Y0"/>
<dbReference type="GeneID" id="36580744"/>
<organism evidence="3 4">
    <name type="scientific">Hyaloscypha bicolor E</name>
    <dbReference type="NCBI Taxonomy" id="1095630"/>
    <lineage>
        <taxon>Eukaryota</taxon>
        <taxon>Fungi</taxon>
        <taxon>Dikarya</taxon>
        <taxon>Ascomycota</taxon>
        <taxon>Pezizomycotina</taxon>
        <taxon>Leotiomycetes</taxon>
        <taxon>Helotiales</taxon>
        <taxon>Hyaloscyphaceae</taxon>
        <taxon>Hyaloscypha</taxon>
        <taxon>Hyaloscypha bicolor</taxon>
    </lineage>
</organism>
<dbReference type="InterPro" id="IPR036236">
    <property type="entry name" value="Znf_C2H2_sf"/>
</dbReference>
<feature type="region of interest" description="Disordered" evidence="1">
    <location>
        <begin position="102"/>
        <end position="154"/>
    </location>
</feature>
<dbReference type="SUPFAM" id="SSF57667">
    <property type="entry name" value="beta-beta-alpha zinc fingers"/>
    <property type="match status" value="1"/>
</dbReference>
<sequence length="254" mass="28238">MRISHSLQFIESRWRRLDLGERVREPLEPPKIPNSTTSEDKGNVVTHNESIHVVDSNRQSSPPSLGDNKHHCSTCDGTFSSQYALDRHKGRQRHRLRVRELEKASAIQQQGTLSNHPKSHPAKGLLQDRTFKGRVEKQRHPRASTEMRREPTPESRHINRIMATLAKVNELENSPTTRSTESDQQQTETTASTFQHTEATHAVSETAGIDGGARIGESAQAPKVPANFGGQFSAPPRTFENVAAAPSSCTKSVM</sequence>
<dbReference type="InterPro" id="IPR013087">
    <property type="entry name" value="Znf_C2H2_type"/>
</dbReference>
<evidence type="ECO:0000313" key="4">
    <source>
        <dbReference type="Proteomes" id="UP000235371"/>
    </source>
</evidence>
<dbReference type="Gene3D" id="3.30.160.60">
    <property type="entry name" value="Classic Zinc Finger"/>
    <property type="match status" value="1"/>
</dbReference>
<feature type="compositionally biased region" description="Low complexity" evidence="1">
    <location>
        <begin position="176"/>
        <end position="193"/>
    </location>
</feature>
<name>A0A2J6T6Y0_9HELO</name>
<feature type="compositionally biased region" description="Basic and acidic residues" evidence="1">
    <location>
        <begin position="129"/>
        <end position="154"/>
    </location>
</feature>
<dbReference type="EMBL" id="KZ613817">
    <property type="protein sequence ID" value="PMD58775.1"/>
    <property type="molecule type" value="Genomic_DNA"/>
</dbReference>
<reference evidence="3 4" key="1">
    <citation type="submission" date="2016-04" db="EMBL/GenBank/DDBJ databases">
        <title>A degradative enzymes factory behind the ericoid mycorrhizal symbiosis.</title>
        <authorList>
            <consortium name="DOE Joint Genome Institute"/>
            <person name="Martino E."/>
            <person name="Morin E."/>
            <person name="Grelet G."/>
            <person name="Kuo A."/>
            <person name="Kohler A."/>
            <person name="Daghino S."/>
            <person name="Barry K."/>
            <person name="Choi C."/>
            <person name="Cichocki N."/>
            <person name="Clum A."/>
            <person name="Copeland A."/>
            <person name="Hainaut M."/>
            <person name="Haridas S."/>
            <person name="Labutti K."/>
            <person name="Lindquist E."/>
            <person name="Lipzen A."/>
            <person name="Khouja H.-R."/>
            <person name="Murat C."/>
            <person name="Ohm R."/>
            <person name="Olson A."/>
            <person name="Spatafora J."/>
            <person name="Veneault-Fourrey C."/>
            <person name="Henrissat B."/>
            <person name="Grigoriev I."/>
            <person name="Martin F."/>
            <person name="Perotto S."/>
        </authorList>
    </citation>
    <scope>NUCLEOTIDE SEQUENCE [LARGE SCALE GENOMIC DNA]</scope>
    <source>
        <strain evidence="3 4">E</strain>
    </source>
</reference>
<feature type="region of interest" description="Disordered" evidence="1">
    <location>
        <begin position="168"/>
        <end position="199"/>
    </location>
</feature>
<proteinExistence type="predicted"/>
<feature type="region of interest" description="Disordered" evidence="1">
    <location>
        <begin position="25"/>
        <end position="45"/>
    </location>
</feature>
<evidence type="ECO:0000256" key="1">
    <source>
        <dbReference type="SAM" id="MobiDB-lite"/>
    </source>
</evidence>
<dbReference type="PROSITE" id="PS00028">
    <property type="entry name" value="ZINC_FINGER_C2H2_1"/>
    <property type="match status" value="1"/>
</dbReference>
<dbReference type="AlphaFoldDB" id="A0A2J6T6Y0"/>
<dbReference type="Proteomes" id="UP000235371">
    <property type="component" value="Unassembled WGS sequence"/>
</dbReference>
<evidence type="ECO:0000313" key="3">
    <source>
        <dbReference type="EMBL" id="PMD58775.1"/>
    </source>
</evidence>
<accession>A0A2J6T6Y0</accession>
<gene>
    <name evidence="3" type="ORF">K444DRAFT_415982</name>
</gene>
<dbReference type="OrthoDB" id="10601601at2759"/>
<feature type="domain" description="C2H2-type" evidence="2">
    <location>
        <begin position="72"/>
        <end position="94"/>
    </location>
</feature>